<sequence>MPLLCLLAVVGALLGYPNPWFHFPPAILLFPLSLGLIAFRAGSPIRAFGWTYLTGVLAHCACLYWVAGPVAEYGGLPWWLALPCPIGVSLVMGLYNGVFGWAMHRGARRLSPIFLCLFGGSLWAALEQTGAWFLSGFPWVTLSTAFADWPLLIQPAALIGAYGLSGLFAATGLALALWNTARSPRILLLFVAIFVVGFGAYRMAGFTQSGTGKTIALIQGNIDQGHKWQAPYQISTVKKYLDLSQKALLESSSSEGTTKSADLVVWPETAMPFYFQDAGVYGSQVVEFVNHKNVPLLLGSPAYRSNTDGSYTFFNRAFLLTPNASTMQWYDKVHLVPFGEYVPLKDWLPFDKLTQEAGDYQPGTRLAPLKTDGMHLGVLICYEAIFPGLAQDRVSHGADILINISNDAWFGRSSAPWQHLAQTQMRAVEQGRWIARGTNTGITAFIDPLGRIPARTSLFSDQILTWTVKPVQVTTMYHKIYAWLYWGIYAFSGLLLVWIALSPAIRRS</sequence>
<dbReference type="UniPathway" id="UPA00666"/>
<evidence type="ECO:0000256" key="5">
    <source>
        <dbReference type="ARBA" id="ARBA00022692"/>
    </source>
</evidence>
<feature type="transmembrane region" description="Helical" evidence="9">
    <location>
        <begin position="155"/>
        <end position="179"/>
    </location>
</feature>
<evidence type="ECO:0000256" key="2">
    <source>
        <dbReference type="ARBA" id="ARBA00010065"/>
    </source>
</evidence>
<dbReference type="Pfam" id="PF20154">
    <property type="entry name" value="LNT_N"/>
    <property type="match status" value="1"/>
</dbReference>
<feature type="transmembrane region" description="Helical" evidence="9">
    <location>
        <begin position="79"/>
        <end position="101"/>
    </location>
</feature>
<evidence type="ECO:0000259" key="10">
    <source>
        <dbReference type="PROSITE" id="PS50263"/>
    </source>
</evidence>
<dbReference type="EC" id="2.3.1.269" evidence="9"/>
<keyword evidence="11" id="KW-0449">Lipoprotein</keyword>
<feature type="transmembrane region" description="Helical" evidence="9">
    <location>
        <begin position="480"/>
        <end position="501"/>
    </location>
</feature>
<comment type="catalytic activity">
    <reaction evidence="9">
        <text>N-terminal S-1,2-diacyl-sn-glyceryl-L-cysteinyl-[lipoprotein] + a glycerophospholipid = N-acyl-S-1,2-diacyl-sn-glyceryl-L-cysteinyl-[lipoprotein] + a 2-acyl-sn-glycero-3-phospholipid + H(+)</text>
        <dbReference type="Rhea" id="RHEA:48228"/>
        <dbReference type="Rhea" id="RHEA-COMP:14681"/>
        <dbReference type="Rhea" id="RHEA-COMP:14684"/>
        <dbReference type="ChEBI" id="CHEBI:15378"/>
        <dbReference type="ChEBI" id="CHEBI:136912"/>
        <dbReference type="ChEBI" id="CHEBI:140656"/>
        <dbReference type="ChEBI" id="CHEBI:140657"/>
        <dbReference type="ChEBI" id="CHEBI:140660"/>
        <dbReference type="EC" id="2.3.1.269"/>
    </reaction>
</comment>
<organism evidence="11 12">
    <name type="scientific">Paucidesulfovibrio gracilis DSM 16080</name>
    <dbReference type="NCBI Taxonomy" id="1121449"/>
    <lineage>
        <taxon>Bacteria</taxon>
        <taxon>Pseudomonadati</taxon>
        <taxon>Thermodesulfobacteriota</taxon>
        <taxon>Desulfovibrionia</taxon>
        <taxon>Desulfovibrionales</taxon>
        <taxon>Desulfovibrionaceae</taxon>
        <taxon>Paucidesulfovibrio</taxon>
    </lineage>
</organism>
<dbReference type="NCBIfam" id="TIGR00546">
    <property type="entry name" value="lnt"/>
    <property type="match status" value="1"/>
</dbReference>
<feature type="transmembrane region" description="Helical" evidence="9">
    <location>
        <begin position="113"/>
        <end position="135"/>
    </location>
</feature>
<evidence type="ECO:0000313" key="11">
    <source>
        <dbReference type="EMBL" id="SKA78442.1"/>
    </source>
</evidence>
<dbReference type="AlphaFoldDB" id="A0A1T4WM77"/>
<evidence type="ECO:0000256" key="7">
    <source>
        <dbReference type="ARBA" id="ARBA00023136"/>
    </source>
</evidence>
<feature type="domain" description="CN hydrolase" evidence="10">
    <location>
        <begin position="218"/>
        <end position="470"/>
    </location>
</feature>
<dbReference type="SUPFAM" id="SSF56317">
    <property type="entry name" value="Carbon-nitrogen hydrolase"/>
    <property type="match status" value="1"/>
</dbReference>
<dbReference type="PROSITE" id="PS50263">
    <property type="entry name" value="CN_HYDROLASE"/>
    <property type="match status" value="1"/>
</dbReference>
<feature type="transmembrane region" description="Helical" evidence="9">
    <location>
        <begin position="25"/>
        <end position="42"/>
    </location>
</feature>
<dbReference type="GO" id="GO:0042158">
    <property type="term" value="P:lipoprotein biosynthetic process"/>
    <property type="evidence" value="ECO:0007669"/>
    <property type="project" value="UniProtKB-UniRule"/>
</dbReference>
<evidence type="ECO:0000256" key="8">
    <source>
        <dbReference type="ARBA" id="ARBA00023315"/>
    </source>
</evidence>
<dbReference type="Gene3D" id="3.60.110.10">
    <property type="entry name" value="Carbon-nitrogen hydrolase"/>
    <property type="match status" value="1"/>
</dbReference>
<evidence type="ECO:0000256" key="9">
    <source>
        <dbReference type="HAMAP-Rule" id="MF_01148"/>
    </source>
</evidence>
<dbReference type="EMBL" id="FUYC01000003">
    <property type="protein sequence ID" value="SKA78442.1"/>
    <property type="molecule type" value="Genomic_DNA"/>
</dbReference>
<dbReference type="PANTHER" id="PTHR38686:SF1">
    <property type="entry name" value="APOLIPOPROTEIN N-ACYLTRANSFERASE"/>
    <property type="match status" value="1"/>
</dbReference>
<dbReference type="PANTHER" id="PTHR38686">
    <property type="entry name" value="APOLIPOPROTEIN N-ACYLTRANSFERASE"/>
    <property type="match status" value="1"/>
</dbReference>
<evidence type="ECO:0000256" key="1">
    <source>
        <dbReference type="ARBA" id="ARBA00004651"/>
    </source>
</evidence>
<evidence type="ECO:0000256" key="3">
    <source>
        <dbReference type="ARBA" id="ARBA00022475"/>
    </source>
</evidence>
<name>A0A1T4WM77_9BACT</name>
<comment type="subcellular location">
    <subcellularLocation>
        <location evidence="1 9">Cell membrane</location>
        <topology evidence="1 9">Multi-pass membrane protein</topology>
    </subcellularLocation>
</comment>
<evidence type="ECO:0000256" key="4">
    <source>
        <dbReference type="ARBA" id="ARBA00022679"/>
    </source>
</evidence>
<gene>
    <name evidence="9" type="primary">lnt</name>
    <name evidence="11" type="ORF">SAMN02745704_01135</name>
</gene>
<dbReference type="OrthoDB" id="9804277at2"/>
<proteinExistence type="inferred from homology"/>
<dbReference type="STRING" id="1121449.SAMN02745704_01135"/>
<evidence type="ECO:0000256" key="6">
    <source>
        <dbReference type="ARBA" id="ARBA00022989"/>
    </source>
</evidence>
<keyword evidence="12" id="KW-1185">Reference proteome</keyword>
<dbReference type="InterPro" id="IPR004563">
    <property type="entry name" value="Apolipo_AcylTrfase"/>
</dbReference>
<dbReference type="InterPro" id="IPR003010">
    <property type="entry name" value="C-N_Hydrolase"/>
</dbReference>
<keyword evidence="5 9" id="KW-0812">Transmembrane</keyword>
<dbReference type="CDD" id="cd07571">
    <property type="entry name" value="ALP_N-acyl_transferase"/>
    <property type="match status" value="1"/>
</dbReference>
<dbReference type="Proteomes" id="UP000190027">
    <property type="component" value="Unassembled WGS sequence"/>
</dbReference>
<protein>
    <recommendedName>
        <fullName evidence="9">Apolipoprotein N-acyltransferase</fullName>
        <shortName evidence="9">ALP N-acyltransferase</shortName>
        <ecNumber evidence="9">2.3.1.269</ecNumber>
    </recommendedName>
</protein>
<dbReference type="GO" id="GO:0016410">
    <property type="term" value="F:N-acyltransferase activity"/>
    <property type="evidence" value="ECO:0007669"/>
    <property type="project" value="UniProtKB-UniRule"/>
</dbReference>
<comment type="pathway">
    <text evidence="9">Protein modification; lipoprotein biosynthesis (N-acyl transfer).</text>
</comment>
<feature type="transmembrane region" description="Helical" evidence="9">
    <location>
        <begin position="49"/>
        <end position="67"/>
    </location>
</feature>
<comment type="similarity">
    <text evidence="2 9">Belongs to the CN hydrolase family. Apolipoprotein N-acyltransferase subfamily.</text>
</comment>
<dbReference type="InterPro" id="IPR045378">
    <property type="entry name" value="LNT_N"/>
</dbReference>
<feature type="transmembrane region" description="Helical" evidence="9">
    <location>
        <begin position="186"/>
        <end position="204"/>
    </location>
</feature>
<comment type="function">
    <text evidence="9">Catalyzes the phospholipid dependent N-acylation of the N-terminal cysteine of apolipoprotein, the last step in lipoprotein maturation.</text>
</comment>
<keyword evidence="3 9" id="KW-1003">Cell membrane</keyword>
<evidence type="ECO:0000313" key="12">
    <source>
        <dbReference type="Proteomes" id="UP000190027"/>
    </source>
</evidence>
<dbReference type="GO" id="GO:0005886">
    <property type="term" value="C:plasma membrane"/>
    <property type="evidence" value="ECO:0007669"/>
    <property type="project" value="UniProtKB-SubCell"/>
</dbReference>
<dbReference type="RefSeq" id="WP_159447146.1">
    <property type="nucleotide sequence ID" value="NZ_FUYC01000003.1"/>
</dbReference>
<keyword evidence="4 9" id="KW-0808">Transferase</keyword>
<keyword evidence="7 9" id="KW-0472">Membrane</keyword>
<dbReference type="Pfam" id="PF00795">
    <property type="entry name" value="CN_hydrolase"/>
    <property type="match status" value="1"/>
</dbReference>
<reference evidence="11 12" key="1">
    <citation type="submission" date="2017-02" db="EMBL/GenBank/DDBJ databases">
        <authorList>
            <person name="Peterson S.W."/>
        </authorList>
    </citation>
    <scope>NUCLEOTIDE SEQUENCE [LARGE SCALE GENOMIC DNA]</scope>
    <source>
        <strain evidence="11 12">DSM 16080</strain>
    </source>
</reference>
<accession>A0A1T4WM77</accession>
<keyword evidence="8 9" id="KW-0012">Acyltransferase</keyword>
<dbReference type="HAMAP" id="MF_01148">
    <property type="entry name" value="Lnt"/>
    <property type="match status" value="1"/>
</dbReference>
<keyword evidence="6 9" id="KW-1133">Transmembrane helix</keyword>
<dbReference type="InterPro" id="IPR036526">
    <property type="entry name" value="C-N_Hydrolase_sf"/>
</dbReference>